<dbReference type="AlphaFoldDB" id="A0AAV6U4J2"/>
<name>A0AAV6U4J2_9ARAC</name>
<comment type="caution">
    <text evidence="1">The sequence shown here is derived from an EMBL/GenBank/DDBJ whole genome shotgun (WGS) entry which is preliminary data.</text>
</comment>
<gene>
    <name evidence="1" type="ORF">JTE90_013111</name>
</gene>
<organism evidence="1 2">
    <name type="scientific">Oedothorax gibbosus</name>
    <dbReference type="NCBI Taxonomy" id="931172"/>
    <lineage>
        <taxon>Eukaryota</taxon>
        <taxon>Metazoa</taxon>
        <taxon>Ecdysozoa</taxon>
        <taxon>Arthropoda</taxon>
        <taxon>Chelicerata</taxon>
        <taxon>Arachnida</taxon>
        <taxon>Araneae</taxon>
        <taxon>Araneomorphae</taxon>
        <taxon>Entelegynae</taxon>
        <taxon>Araneoidea</taxon>
        <taxon>Linyphiidae</taxon>
        <taxon>Erigoninae</taxon>
        <taxon>Oedothorax</taxon>
    </lineage>
</organism>
<dbReference type="EMBL" id="JAFNEN010000656">
    <property type="protein sequence ID" value="KAG8178954.1"/>
    <property type="molecule type" value="Genomic_DNA"/>
</dbReference>
<dbReference type="Proteomes" id="UP000827092">
    <property type="component" value="Unassembled WGS sequence"/>
</dbReference>
<evidence type="ECO:0000313" key="2">
    <source>
        <dbReference type="Proteomes" id="UP000827092"/>
    </source>
</evidence>
<protein>
    <submittedName>
        <fullName evidence="1">Uncharacterized protein</fullName>
    </submittedName>
</protein>
<evidence type="ECO:0000313" key="1">
    <source>
        <dbReference type="EMBL" id="KAG8178954.1"/>
    </source>
</evidence>
<accession>A0AAV6U4J2</accession>
<proteinExistence type="predicted"/>
<reference evidence="1 2" key="1">
    <citation type="journal article" date="2022" name="Nat. Ecol. Evol.">
        <title>A masculinizing supergene underlies an exaggerated male reproductive morph in a spider.</title>
        <authorList>
            <person name="Hendrickx F."/>
            <person name="De Corte Z."/>
            <person name="Sonet G."/>
            <person name="Van Belleghem S.M."/>
            <person name="Kostlbacher S."/>
            <person name="Vangestel C."/>
        </authorList>
    </citation>
    <scope>NUCLEOTIDE SEQUENCE [LARGE SCALE GENOMIC DNA]</scope>
    <source>
        <strain evidence="1">W744_W776</strain>
    </source>
</reference>
<sequence length="77" mass="9073">MVWFGFERFQLSISTLRSLKAVFYNPLFKRNELSSAISRKPREITSENSKNNSGFEITIQKDARRVIDKFPTIIFEQ</sequence>
<keyword evidence="2" id="KW-1185">Reference proteome</keyword>